<protein>
    <recommendedName>
        <fullName evidence="2">URB1 N-terminal domain-containing protein</fullName>
    </recommendedName>
</protein>
<name>A0A3S1A052_ELYCH</name>
<accession>A0A3S1A052</accession>
<feature type="region of interest" description="Disordered" evidence="1">
    <location>
        <begin position="1"/>
        <end position="22"/>
    </location>
</feature>
<dbReference type="InterPro" id="IPR039844">
    <property type="entry name" value="URB1"/>
</dbReference>
<organism evidence="3 4">
    <name type="scientific">Elysia chlorotica</name>
    <name type="common">Eastern emerald elysia</name>
    <name type="synonym">Sea slug</name>
    <dbReference type="NCBI Taxonomy" id="188477"/>
    <lineage>
        <taxon>Eukaryota</taxon>
        <taxon>Metazoa</taxon>
        <taxon>Spiralia</taxon>
        <taxon>Lophotrochozoa</taxon>
        <taxon>Mollusca</taxon>
        <taxon>Gastropoda</taxon>
        <taxon>Heterobranchia</taxon>
        <taxon>Euthyneura</taxon>
        <taxon>Panpulmonata</taxon>
        <taxon>Sacoglossa</taxon>
        <taxon>Placobranchoidea</taxon>
        <taxon>Plakobranchidae</taxon>
        <taxon>Elysia</taxon>
    </lineage>
</organism>
<evidence type="ECO:0000256" key="1">
    <source>
        <dbReference type="SAM" id="MobiDB-lite"/>
    </source>
</evidence>
<dbReference type="PANTHER" id="PTHR13500:SF0">
    <property type="entry name" value="NUCLEOLAR PRE-RIBOSOMAL-ASSOCIATED PROTEIN 1"/>
    <property type="match status" value="1"/>
</dbReference>
<dbReference type="Proteomes" id="UP000271974">
    <property type="component" value="Unassembled WGS sequence"/>
</dbReference>
<dbReference type="Pfam" id="PF11707">
    <property type="entry name" value="Npa1"/>
    <property type="match status" value="1"/>
</dbReference>
<evidence type="ECO:0000313" key="3">
    <source>
        <dbReference type="EMBL" id="RUS91034.1"/>
    </source>
</evidence>
<keyword evidence="4" id="KW-1185">Reference proteome</keyword>
<dbReference type="GO" id="GO:0000463">
    <property type="term" value="P:maturation of LSU-rRNA from tricistronic rRNA transcript (SSU-rRNA, 5.8S rRNA, LSU-rRNA)"/>
    <property type="evidence" value="ECO:0007669"/>
    <property type="project" value="TreeGrafter"/>
</dbReference>
<feature type="non-terminal residue" evidence="3">
    <location>
        <position position="254"/>
    </location>
</feature>
<dbReference type="PANTHER" id="PTHR13500">
    <property type="entry name" value="NUCLEOLAR PRERIBOSOMAL-ASSOCIATED PROTEIN 1"/>
    <property type="match status" value="1"/>
</dbReference>
<dbReference type="EMBL" id="RQTK01000019">
    <property type="protein sequence ID" value="RUS91034.1"/>
    <property type="molecule type" value="Genomic_DNA"/>
</dbReference>
<dbReference type="InterPro" id="IPR021714">
    <property type="entry name" value="URB1_N"/>
</dbReference>
<proteinExistence type="predicted"/>
<evidence type="ECO:0000259" key="2">
    <source>
        <dbReference type="Pfam" id="PF11707"/>
    </source>
</evidence>
<dbReference type="GO" id="GO:0005730">
    <property type="term" value="C:nucleolus"/>
    <property type="evidence" value="ECO:0007669"/>
    <property type="project" value="TreeGrafter"/>
</dbReference>
<dbReference type="OrthoDB" id="72892at2759"/>
<dbReference type="STRING" id="188477.A0A3S1A052"/>
<sequence length="254" mass="28636">MGRKTERKGLSPPEQDNEAKSLLNVEEERKFEPITEIEFKFLLQDVETRNEGLSKFISTSEAFNDGVPCTDVVKKYLRSSPACEELLVLLEPSDTSLKSPGIASVLKCLEQILMRIRTDLTKNLAAGEAIVQKVLAAHMKHIYSSLQAQSKSNIIKSTLQFLLAAVLLSEKTKRALQTRLNFAHVHFAALFKRRNRKDDQDVRSCMILLTLAFLVNSDSNTVKFMVQQRTFLHLTISGLKFDAKEVVVDVLLTL</sequence>
<evidence type="ECO:0000313" key="4">
    <source>
        <dbReference type="Proteomes" id="UP000271974"/>
    </source>
</evidence>
<comment type="caution">
    <text evidence="3">The sequence shown here is derived from an EMBL/GenBank/DDBJ whole genome shotgun (WGS) entry which is preliminary data.</text>
</comment>
<feature type="domain" description="URB1 N-terminal" evidence="2">
    <location>
        <begin position="83"/>
        <end position="254"/>
    </location>
</feature>
<reference evidence="3 4" key="1">
    <citation type="submission" date="2019-01" db="EMBL/GenBank/DDBJ databases">
        <title>A draft genome assembly of the solar-powered sea slug Elysia chlorotica.</title>
        <authorList>
            <person name="Cai H."/>
            <person name="Li Q."/>
            <person name="Fang X."/>
            <person name="Li J."/>
            <person name="Curtis N.E."/>
            <person name="Altenburger A."/>
            <person name="Shibata T."/>
            <person name="Feng M."/>
            <person name="Maeda T."/>
            <person name="Schwartz J.A."/>
            <person name="Shigenobu S."/>
            <person name="Lundholm N."/>
            <person name="Nishiyama T."/>
            <person name="Yang H."/>
            <person name="Hasebe M."/>
            <person name="Li S."/>
            <person name="Pierce S.K."/>
            <person name="Wang J."/>
        </authorList>
    </citation>
    <scope>NUCLEOTIDE SEQUENCE [LARGE SCALE GENOMIC DNA]</scope>
    <source>
        <strain evidence="3">EC2010</strain>
        <tissue evidence="3">Whole organism of an adult</tissue>
    </source>
</reference>
<dbReference type="GO" id="GO:0000466">
    <property type="term" value="P:maturation of 5.8S rRNA from tricistronic rRNA transcript (SSU-rRNA, 5.8S rRNA, LSU-rRNA)"/>
    <property type="evidence" value="ECO:0007669"/>
    <property type="project" value="TreeGrafter"/>
</dbReference>
<dbReference type="AlphaFoldDB" id="A0A3S1A052"/>
<gene>
    <name evidence="3" type="ORF">EGW08_001162</name>
</gene>